<keyword evidence="3" id="KW-0804">Transcription</keyword>
<evidence type="ECO:0000259" key="4">
    <source>
        <dbReference type="PROSITE" id="PS50932"/>
    </source>
</evidence>
<accession>A0A271L9Y3</accession>
<sequence>MNHTKTPTLTDVGRVAGVSRGTVSNVFNHPDLVRSDVRERVEAAARQLGYDGPDPRGRVLRNGKFNAIGFMPPGAYAIADVIRSPYGRELVLGVSLACDEAGATLSLVNGTEETRTSTIREALVDGFILGHSVDIDLITSAQRRRLPFVILESDAGPDINSIRIDGRSGALMAVGHLAALGHRHFVILSIRRTSGPPIVHMPGKGKRAITAGFQLDYERLDGFAQGLAEVNLSIDDVPIIETTPGEPSAGAVVFDRFPEATAILTMSDWQAITVLDEAVRRGINIPEHVSVVGFDGTAESARTTPPLTTVAHDIIGKGRLAAQMVNENGQPRQIIMSVELVVRGSTGPPR</sequence>
<dbReference type="SMART" id="SM00354">
    <property type="entry name" value="HTH_LACI"/>
    <property type="match status" value="1"/>
</dbReference>
<dbReference type="SUPFAM" id="SSF47413">
    <property type="entry name" value="lambda repressor-like DNA-binding domains"/>
    <property type="match status" value="1"/>
</dbReference>
<dbReference type="CDD" id="cd01392">
    <property type="entry name" value="HTH_LacI"/>
    <property type="match status" value="1"/>
</dbReference>
<dbReference type="OrthoDB" id="7170131at2"/>
<comment type="caution">
    <text evidence="5">The sequence shown here is derived from an EMBL/GenBank/DDBJ whole genome shotgun (WGS) entry which is preliminary data.</text>
</comment>
<keyword evidence="1" id="KW-0805">Transcription regulation</keyword>
<dbReference type="AlphaFoldDB" id="A0A271L9Y3"/>
<dbReference type="CDD" id="cd06279">
    <property type="entry name" value="PBP1_LacI-like"/>
    <property type="match status" value="1"/>
</dbReference>
<dbReference type="Proteomes" id="UP000216442">
    <property type="component" value="Unassembled WGS sequence"/>
</dbReference>
<dbReference type="Gene3D" id="1.10.260.40">
    <property type="entry name" value="lambda repressor-like DNA-binding domains"/>
    <property type="match status" value="1"/>
</dbReference>
<dbReference type="InterPro" id="IPR000843">
    <property type="entry name" value="HTH_LacI"/>
</dbReference>
<reference evidence="5 6" key="1">
    <citation type="submission" date="2017-08" db="EMBL/GenBank/DDBJ databases">
        <title>Mesorhizobium wenxinae sp. nov., a novel rhizobial species isolated from root nodules of chickpea (Cicer arietinum L.).</title>
        <authorList>
            <person name="Zhang J."/>
        </authorList>
    </citation>
    <scope>NUCLEOTIDE SEQUENCE [LARGE SCALE GENOMIC DNA]</scope>
    <source>
        <strain evidence="5 6">SDW018</strain>
    </source>
</reference>
<protein>
    <recommendedName>
        <fullName evidence="4">HTH lacI-type domain-containing protein</fullName>
    </recommendedName>
</protein>
<evidence type="ECO:0000313" key="5">
    <source>
        <dbReference type="EMBL" id="PAQ04687.1"/>
    </source>
</evidence>
<dbReference type="Pfam" id="PF13377">
    <property type="entry name" value="Peripla_BP_3"/>
    <property type="match status" value="1"/>
</dbReference>
<dbReference type="PANTHER" id="PTHR30146">
    <property type="entry name" value="LACI-RELATED TRANSCRIPTIONAL REPRESSOR"/>
    <property type="match status" value="1"/>
</dbReference>
<evidence type="ECO:0000256" key="1">
    <source>
        <dbReference type="ARBA" id="ARBA00023015"/>
    </source>
</evidence>
<dbReference type="InterPro" id="IPR028082">
    <property type="entry name" value="Peripla_BP_I"/>
</dbReference>
<evidence type="ECO:0000256" key="2">
    <source>
        <dbReference type="ARBA" id="ARBA00023125"/>
    </source>
</evidence>
<gene>
    <name evidence="5" type="ORF">CIT26_34305</name>
</gene>
<keyword evidence="6" id="KW-1185">Reference proteome</keyword>
<dbReference type="SUPFAM" id="SSF53822">
    <property type="entry name" value="Periplasmic binding protein-like I"/>
    <property type="match status" value="1"/>
</dbReference>
<dbReference type="InterPro" id="IPR010982">
    <property type="entry name" value="Lambda_DNA-bd_dom_sf"/>
</dbReference>
<name>A0A271L9Y3_9HYPH</name>
<proteinExistence type="predicted"/>
<dbReference type="Pfam" id="PF00356">
    <property type="entry name" value="LacI"/>
    <property type="match status" value="1"/>
</dbReference>
<dbReference type="GO" id="GO:0000976">
    <property type="term" value="F:transcription cis-regulatory region binding"/>
    <property type="evidence" value="ECO:0007669"/>
    <property type="project" value="TreeGrafter"/>
</dbReference>
<dbReference type="RefSeq" id="WP_095496714.1">
    <property type="nucleotide sequence ID" value="NZ_NPKJ01000076.1"/>
</dbReference>
<feature type="domain" description="HTH lacI-type" evidence="4">
    <location>
        <begin position="7"/>
        <end position="62"/>
    </location>
</feature>
<dbReference type="Gene3D" id="3.40.50.2300">
    <property type="match status" value="2"/>
</dbReference>
<evidence type="ECO:0000256" key="3">
    <source>
        <dbReference type="ARBA" id="ARBA00023163"/>
    </source>
</evidence>
<dbReference type="GO" id="GO:0003700">
    <property type="term" value="F:DNA-binding transcription factor activity"/>
    <property type="evidence" value="ECO:0007669"/>
    <property type="project" value="TreeGrafter"/>
</dbReference>
<dbReference type="PROSITE" id="PS50932">
    <property type="entry name" value="HTH_LACI_2"/>
    <property type="match status" value="1"/>
</dbReference>
<dbReference type="InterPro" id="IPR046335">
    <property type="entry name" value="LacI/GalR-like_sensor"/>
</dbReference>
<dbReference type="PANTHER" id="PTHR30146:SF138">
    <property type="entry name" value="TRANSCRIPTIONAL REGULATORY PROTEIN"/>
    <property type="match status" value="1"/>
</dbReference>
<keyword evidence="2" id="KW-0238">DNA-binding</keyword>
<dbReference type="EMBL" id="NPKJ01000076">
    <property type="protein sequence ID" value="PAQ04687.1"/>
    <property type="molecule type" value="Genomic_DNA"/>
</dbReference>
<evidence type="ECO:0000313" key="6">
    <source>
        <dbReference type="Proteomes" id="UP000216442"/>
    </source>
</evidence>
<organism evidence="5 6">
    <name type="scientific">Mesorhizobium temperatum</name>
    <dbReference type="NCBI Taxonomy" id="241416"/>
    <lineage>
        <taxon>Bacteria</taxon>
        <taxon>Pseudomonadati</taxon>
        <taxon>Pseudomonadota</taxon>
        <taxon>Alphaproteobacteria</taxon>
        <taxon>Hyphomicrobiales</taxon>
        <taxon>Phyllobacteriaceae</taxon>
        <taxon>Mesorhizobium</taxon>
    </lineage>
</organism>